<reference evidence="2" key="1">
    <citation type="submission" date="2005-09" db="EMBL/GenBank/DDBJ databases">
        <authorList>
            <person name="Mural R.J."/>
            <person name="Li P.W."/>
            <person name="Adams M.D."/>
            <person name="Amanatides P.G."/>
            <person name="Baden-Tillson H."/>
            <person name="Barnstead M."/>
            <person name="Chin S.H."/>
            <person name="Dew I."/>
            <person name="Evans C.A."/>
            <person name="Ferriera S."/>
            <person name="Flanigan M."/>
            <person name="Fosler C."/>
            <person name="Glodek A."/>
            <person name="Gu Z."/>
            <person name="Holt R.A."/>
            <person name="Jennings D."/>
            <person name="Kraft C.L."/>
            <person name="Lu F."/>
            <person name="Nguyen T."/>
            <person name="Nusskern D.R."/>
            <person name="Pfannkoch C.M."/>
            <person name="Sitter C."/>
            <person name="Sutton G.G."/>
            <person name="Venter J.C."/>
            <person name="Wang Z."/>
            <person name="Woodage T."/>
            <person name="Zheng X.H."/>
            <person name="Zhong F."/>
        </authorList>
    </citation>
    <scope>NUCLEOTIDE SEQUENCE [LARGE SCALE GENOMIC DNA]</scope>
    <source>
        <strain>BN</strain>
        <strain evidence="2">Sprague-Dawley</strain>
    </source>
</reference>
<protein>
    <submittedName>
        <fullName evidence="1">Similar to oxoglutarate dehydrogenase (Lipoamide), isoform CRA_a</fullName>
    </submittedName>
</protein>
<dbReference type="Proteomes" id="UP000234681">
    <property type="component" value="Chromosome 14"/>
</dbReference>
<proteinExistence type="predicted"/>
<organism evidence="1 2">
    <name type="scientific">Rattus norvegicus</name>
    <name type="common">Rat</name>
    <dbReference type="NCBI Taxonomy" id="10116"/>
    <lineage>
        <taxon>Eukaryota</taxon>
        <taxon>Metazoa</taxon>
        <taxon>Chordata</taxon>
        <taxon>Craniata</taxon>
        <taxon>Vertebrata</taxon>
        <taxon>Euteleostomi</taxon>
        <taxon>Mammalia</taxon>
        <taxon>Eutheria</taxon>
        <taxon>Euarchontoglires</taxon>
        <taxon>Glires</taxon>
        <taxon>Rodentia</taxon>
        <taxon>Myomorpha</taxon>
        <taxon>Muroidea</taxon>
        <taxon>Muridae</taxon>
        <taxon>Murinae</taxon>
        <taxon>Rattus</taxon>
    </lineage>
</organism>
<dbReference type="AlphaFoldDB" id="A6IKS8"/>
<evidence type="ECO:0000313" key="1">
    <source>
        <dbReference type="EMBL" id="EDM00340.1"/>
    </source>
</evidence>
<accession>A6IKS8</accession>
<name>A6IKS8_RAT</name>
<dbReference type="EMBL" id="CH473963">
    <property type="protein sequence ID" value="EDM00340.1"/>
    <property type="molecule type" value="Genomic_DNA"/>
</dbReference>
<sequence>MFHLRTCAAKLRPLTASQTVKTFSQNKPATMTMSSQDFGPPLTVLSLSGMLAETQQPLQPLATRRPT</sequence>
<evidence type="ECO:0000313" key="2">
    <source>
        <dbReference type="Proteomes" id="UP000234681"/>
    </source>
</evidence>
<gene>
    <name evidence="1" type="primary">LOC360975</name>
    <name evidence="1" type="ORF">rCG_35956</name>
</gene>